<dbReference type="NCBIfam" id="NF037995">
    <property type="entry name" value="TRAP_S1"/>
    <property type="match status" value="1"/>
</dbReference>
<accession>A0ABQ0BQZ9</accession>
<dbReference type="InterPro" id="IPR004682">
    <property type="entry name" value="TRAP_DctP"/>
</dbReference>
<evidence type="ECO:0000256" key="5">
    <source>
        <dbReference type="SAM" id="SignalP"/>
    </source>
</evidence>
<feature type="chain" id="PRO_5045786057" evidence="5">
    <location>
        <begin position="17"/>
        <end position="350"/>
    </location>
</feature>
<comment type="caution">
    <text evidence="6">The sequence shown here is derived from an EMBL/GenBank/DDBJ whole genome shotgun (WGS) entry which is preliminary data.</text>
</comment>
<dbReference type="PANTHER" id="PTHR33376:SF4">
    <property type="entry name" value="SIALIC ACID-BINDING PERIPLASMIC PROTEIN SIAP"/>
    <property type="match status" value="1"/>
</dbReference>
<comment type="similarity">
    <text evidence="2">Belongs to the bacterial solute-binding protein 7 family.</text>
</comment>
<proteinExistence type="inferred from homology"/>
<dbReference type="Gene3D" id="3.40.190.170">
    <property type="entry name" value="Bacterial extracellular solute-binding protein, family 7"/>
    <property type="match status" value="1"/>
</dbReference>
<keyword evidence="7" id="KW-1185">Reference proteome</keyword>
<keyword evidence="4 5" id="KW-0732">Signal</keyword>
<organism evidence="6 7">
    <name type="scientific">Blautia parvula</name>
    <dbReference type="NCBI Taxonomy" id="2877527"/>
    <lineage>
        <taxon>Bacteria</taxon>
        <taxon>Bacillati</taxon>
        <taxon>Bacillota</taxon>
        <taxon>Clostridia</taxon>
        <taxon>Lachnospirales</taxon>
        <taxon>Lachnospiraceae</taxon>
        <taxon>Blautia</taxon>
    </lineage>
</organism>
<dbReference type="NCBIfam" id="TIGR00787">
    <property type="entry name" value="dctP"/>
    <property type="match status" value="1"/>
</dbReference>
<sequence length="350" mass="38294">MKMRKVIVFAAVTALAAGMMSGCGGSGQNKTSGSEVKAAGAEQQSGKKITLKFAHSIPSDSVISKDIETFAEKVNERCDGRLEIQVFADSVMGDDDAVIEQIGRGSYMMNYVDPALLKDYCPDYAIMFAPYLYDDVSEIKELAFSEFGEDLAQKCADAGITVLDNMSGYYGTRQTIATHSVADLSEMKGVKFRVPSTPLQIEMVKAMGASPTTVAFSEVYTALQQGVCDAMENPLSLIYAAKFQEVAKHVTMTSHIIAPDGIIISTDVYKSLDEDLQTILKEEAVSFAEYTTEHVLADEEAIKEKMEAEGVEFHEADTEAFKEACQVVYTKFPEWSEGLYDRAKKALGHE</sequence>
<protein>
    <submittedName>
        <fullName evidence="6">Sialic acid TRAP transporter substrate-binding protein SiaP</fullName>
    </submittedName>
</protein>
<dbReference type="EMBL" id="BAABZQ010000001">
    <property type="protein sequence ID" value="GAA6498962.1"/>
    <property type="molecule type" value="Genomic_DNA"/>
</dbReference>
<dbReference type="Proteomes" id="UP001600941">
    <property type="component" value="Unassembled WGS sequence"/>
</dbReference>
<evidence type="ECO:0000256" key="1">
    <source>
        <dbReference type="ARBA" id="ARBA00004196"/>
    </source>
</evidence>
<dbReference type="RefSeq" id="WP_033143622.1">
    <property type="nucleotide sequence ID" value="NZ_AP031413.1"/>
</dbReference>
<gene>
    <name evidence="6" type="primary">siaP_1</name>
    <name evidence="6" type="ORF">K340107D12_17780</name>
</gene>
<dbReference type="PANTHER" id="PTHR33376">
    <property type="match status" value="1"/>
</dbReference>
<evidence type="ECO:0000256" key="4">
    <source>
        <dbReference type="ARBA" id="ARBA00022729"/>
    </source>
</evidence>
<keyword evidence="3" id="KW-0813">Transport</keyword>
<comment type="subcellular location">
    <subcellularLocation>
        <location evidence="1">Cell envelope</location>
    </subcellularLocation>
</comment>
<evidence type="ECO:0000313" key="7">
    <source>
        <dbReference type="Proteomes" id="UP001600941"/>
    </source>
</evidence>
<feature type="signal peptide" evidence="5">
    <location>
        <begin position="1"/>
        <end position="16"/>
    </location>
</feature>
<dbReference type="PROSITE" id="PS51257">
    <property type="entry name" value="PROKAR_LIPOPROTEIN"/>
    <property type="match status" value="1"/>
</dbReference>
<reference evidence="6 7" key="1">
    <citation type="submission" date="2024-04" db="EMBL/GenBank/DDBJ databases">
        <title>Defined microbial consortia suppress multidrug-resistant proinflammatory Enterobacteriaceae via ecological control.</title>
        <authorList>
            <person name="Furuichi M."/>
            <person name="Kawaguchi T."/>
            <person name="Pust M."/>
            <person name="Yasuma K."/>
            <person name="Plichta D."/>
            <person name="Hasegawa N."/>
            <person name="Ohya T."/>
            <person name="Bhattarai S."/>
            <person name="Sasajima S."/>
            <person name="Aoto Y."/>
            <person name="Tuganbaev T."/>
            <person name="Yaginuma M."/>
            <person name="Ueda M."/>
            <person name="Okahashi N."/>
            <person name="Amafuji K."/>
            <person name="Kiridooshi Y."/>
            <person name="Sugita K."/>
            <person name="Strazar M."/>
            <person name="Skelly A."/>
            <person name="Suda W."/>
            <person name="Hattori M."/>
            <person name="Nakamoto N."/>
            <person name="Caballero S."/>
            <person name="Norman J."/>
            <person name="Olle B."/>
            <person name="Tanoue T."/>
            <person name="Arita M."/>
            <person name="Bucci V."/>
            <person name="Atarashi K."/>
            <person name="Xavier R."/>
            <person name="Honda K."/>
        </authorList>
    </citation>
    <scope>NUCLEOTIDE SEQUENCE [LARGE SCALE GENOMIC DNA]</scope>
    <source>
        <strain evidence="7">k34-0107-D12</strain>
    </source>
</reference>
<evidence type="ECO:0000256" key="2">
    <source>
        <dbReference type="ARBA" id="ARBA00009023"/>
    </source>
</evidence>
<name>A0ABQ0BQZ9_9FIRM</name>
<evidence type="ECO:0000313" key="6">
    <source>
        <dbReference type="EMBL" id="GAA6498962.1"/>
    </source>
</evidence>
<dbReference type="PIRSF" id="PIRSF006470">
    <property type="entry name" value="DctB"/>
    <property type="match status" value="1"/>
</dbReference>
<dbReference type="Pfam" id="PF03480">
    <property type="entry name" value="DctP"/>
    <property type="match status" value="1"/>
</dbReference>
<dbReference type="InterPro" id="IPR038404">
    <property type="entry name" value="TRAP_DctP_sf"/>
</dbReference>
<dbReference type="InterPro" id="IPR018389">
    <property type="entry name" value="DctP_fam"/>
</dbReference>
<evidence type="ECO:0000256" key="3">
    <source>
        <dbReference type="ARBA" id="ARBA00022448"/>
    </source>
</evidence>